<accession>G8BSP1</accession>
<dbReference type="GO" id="GO:0030674">
    <property type="term" value="F:protein-macromolecule adaptor activity"/>
    <property type="evidence" value="ECO:0007669"/>
    <property type="project" value="EnsemblFungi"/>
</dbReference>
<evidence type="ECO:0000256" key="1">
    <source>
        <dbReference type="SAM" id="MobiDB-lite"/>
    </source>
</evidence>
<dbReference type="OMA" id="LEDPLGC"/>
<dbReference type="HOGENOM" id="CLU_008321_1_1_1"/>
<evidence type="ECO:0008006" key="4">
    <source>
        <dbReference type="Google" id="ProtNLM"/>
    </source>
</evidence>
<proteinExistence type="predicted"/>
<dbReference type="eggNOG" id="KOG2422">
    <property type="taxonomic scope" value="Eukaryota"/>
</dbReference>
<dbReference type="RefSeq" id="XP_003685296.1">
    <property type="nucleotide sequence ID" value="XM_003685248.1"/>
</dbReference>
<dbReference type="GO" id="GO:1990116">
    <property type="term" value="P:ribosome-associated ubiquitin-dependent protein catabolic process"/>
    <property type="evidence" value="ECO:0007669"/>
    <property type="project" value="EnsemblFungi"/>
</dbReference>
<dbReference type="AlphaFoldDB" id="G8BSP1"/>
<organism evidence="2 3">
    <name type="scientific">Tetrapisispora phaffii (strain ATCC 24235 / CBS 4417 / NBRC 1672 / NRRL Y-8282 / UCD 70-5)</name>
    <name type="common">Yeast</name>
    <name type="synonym">Fabospora phaffii</name>
    <dbReference type="NCBI Taxonomy" id="1071381"/>
    <lineage>
        <taxon>Eukaryota</taxon>
        <taxon>Fungi</taxon>
        <taxon>Dikarya</taxon>
        <taxon>Ascomycota</taxon>
        <taxon>Saccharomycotina</taxon>
        <taxon>Saccharomycetes</taxon>
        <taxon>Saccharomycetales</taxon>
        <taxon>Saccharomycetaceae</taxon>
        <taxon>Tetrapisispora</taxon>
    </lineage>
</organism>
<dbReference type="PANTHER" id="PTHR22684:SF0">
    <property type="entry name" value="RIBOSOME QUALITY CONTROL COMPLEX SUBUNIT TCF25"/>
    <property type="match status" value="1"/>
</dbReference>
<dbReference type="GeneID" id="11530983"/>
<feature type="compositionally biased region" description="Low complexity" evidence="1">
    <location>
        <begin position="22"/>
        <end position="31"/>
    </location>
</feature>
<dbReference type="Pfam" id="PF04910">
    <property type="entry name" value="Tcf25"/>
    <property type="match status" value="1"/>
</dbReference>
<protein>
    <recommendedName>
        <fullName evidence="4">Ribosome quality control complex subunit 1</fullName>
    </recommendedName>
</protein>
<dbReference type="OrthoDB" id="205993at2759"/>
<dbReference type="STRING" id="1071381.G8BSP1"/>
<dbReference type="KEGG" id="tpf:TPHA_0D02240"/>
<dbReference type="GO" id="GO:1990112">
    <property type="term" value="C:RQC complex"/>
    <property type="evidence" value="ECO:0007669"/>
    <property type="project" value="EnsemblFungi"/>
</dbReference>
<feature type="compositionally biased region" description="Polar residues" evidence="1">
    <location>
        <begin position="38"/>
        <end position="61"/>
    </location>
</feature>
<feature type="region of interest" description="Disordered" evidence="1">
    <location>
        <begin position="22"/>
        <end position="66"/>
    </location>
</feature>
<keyword evidence="3" id="KW-1185">Reference proteome</keyword>
<reference evidence="2 3" key="1">
    <citation type="journal article" date="2011" name="Proc. Natl. Acad. Sci. U.S.A.">
        <title>Evolutionary erosion of yeast sex chromosomes by mating-type switching accidents.</title>
        <authorList>
            <person name="Gordon J.L."/>
            <person name="Armisen D."/>
            <person name="Proux-Wera E."/>
            <person name="Oheigeartaigh S.S."/>
            <person name="Byrne K.P."/>
            <person name="Wolfe K.H."/>
        </authorList>
    </citation>
    <scope>NUCLEOTIDE SEQUENCE [LARGE SCALE GENOMIC DNA]</scope>
    <source>
        <strain evidence="3">ATCC 24235 / CBS 4417 / NBRC 1672 / NRRL Y-8282 / UCD 70-5</strain>
    </source>
</reference>
<dbReference type="Proteomes" id="UP000005666">
    <property type="component" value="Chromosome 4"/>
</dbReference>
<feature type="region of interest" description="Disordered" evidence="1">
    <location>
        <begin position="87"/>
        <end position="124"/>
    </location>
</feature>
<name>G8BSP1_TETPH</name>
<dbReference type="InterPro" id="IPR006994">
    <property type="entry name" value="TCF25/Rqc1"/>
</dbReference>
<dbReference type="GO" id="GO:0072344">
    <property type="term" value="P:rescue of stalled ribosome"/>
    <property type="evidence" value="ECO:0007669"/>
    <property type="project" value="EnsemblFungi"/>
</dbReference>
<evidence type="ECO:0000313" key="3">
    <source>
        <dbReference type="Proteomes" id="UP000005666"/>
    </source>
</evidence>
<gene>
    <name evidence="2" type="primary">TPHA0D02240</name>
    <name evidence="2" type="ordered locus">TPHA_0D02240</name>
</gene>
<feature type="compositionally biased region" description="Basic residues" evidence="1">
    <location>
        <begin position="92"/>
        <end position="107"/>
    </location>
</feature>
<sequence length="741" mass="85915">MSSRALRKLQDDNDLLESLLSSASKKNLTSAVKKDNKANSGSNMFSLMNDNNSSDNYNETDISNEEDQLDLIETDIKKEVEEPKKITIATKSQKKKKNKLNKKKKSITKANHENNNTNSDDEITESHDDEFDQIIQQFQKRNVLEYGSMINNFQLDSDDNAIGNDDNLDVDSDEFMTASDNEDYITGKDSKSFVLSDFFFDTSFSKFPVHILKNYSWAFNTNVKNLDPHTEFKLLFDDISAESLEDIDSLSSAHISPQQLKQIQRLKRLVRNWDGQDHRTVPNGPGGSVHKLLFTKIRPDWLPTQRGELSMTLLKHEDVCDWQLIQRPTEWKDMISEDVTNWRKHISFFKFEPLNSETNKKALTEFYLSVVLHPDHESLINLISSKYPYHVPGLLQVALIMLRQGDKSNTNALIQRALFVFDRALKSGLKFNSTSVQLPFIYFYNRQFYFAIFRNIQMLSQRGAVGTASEWTKVLWSLSPLEDPVGCRYFIDQYLLLNNEYHYIIKLSNSPLIKTYRQWYTFSFGMAVVLSYLRIDESKKALKELRNVFKYHAKSLAYIFKEKLLGDSKLVDNFQVEDNSLAHIEAKAYITRFPSIWKESSDLSFLLAELQQLFTDYKKNAFDIIPEPNYSDFKGTHHPFYIDSLPVNLLRFVFLSDESSVAAAIPSNIWSDNQIYEFDVLPPESIDRETADIVEKITSFIDGQELEMYQMALLQDETLLDQIRQLSLDQYLEENPNMEIE</sequence>
<dbReference type="PANTHER" id="PTHR22684">
    <property type="entry name" value="NULP1-RELATED"/>
    <property type="match status" value="1"/>
</dbReference>
<evidence type="ECO:0000313" key="2">
    <source>
        <dbReference type="EMBL" id="CCE62862.1"/>
    </source>
</evidence>
<dbReference type="EMBL" id="HE612859">
    <property type="protein sequence ID" value="CCE62862.1"/>
    <property type="molecule type" value="Genomic_DNA"/>
</dbReference>